<reference evidence="5" key="1">
    <citation type="submission" date="2016-05" db="EMBL/GenBank/DDBJ databases">
        <title>Comparative genomics of biotechnologically important yeasts.</title>
        <authorList>
            <consortium name="DOE Joint Genome Institute"/>
            <person name="Riley R."/>
            <person name="Haridas S."/>
            <person name="Wolfe K.H."/>
            <person name="Lopes M.R."/>
            <person name="Hittinger C.T."/>
            <person name="Goker M."/>
            <person name="Salamov A."/>
            <person name="Wisecaver J."/>
            <person name="Long T.M."/>
            <person name="Aerts A.L."/>
            <person name="Barry K."/>
            <person name="Choi C."/>
            <person name="Clum A."/>
            <person name="Coughlan A.Y."/>
            <person name="Deshpande S."/>
            <person name="Douglass A.P."/>
            <person name="Hanson S.J."/>
            <person name="Klenk H.-P."/>
            <person name="Labutti K."/>
            <person name="Lapidus A."/>
            <person name="Lindquist E."/>
            <person name="Lipzen A."/>
            <person name="Meier-Kolthoff J.P."/>
            <person name="Ohm R.A."/>
            <person name="Otillar R.P."/>
            <person name="Pangilinan J."/>
            <person name="Peng Y."/>
            <person name="Rokas A."/>
            <person name="Rosa C.A."/>
            <person name="Scheuner C."/>
            <person name="Sibirny A.A."/>
            <person name="Slot J.C."/>
            <person name="Stielow J.B."/>
            <person name="Sun H."/>
            <person name="Kurtzman C.P."/>
            <person name="Blackwell M."/>
            <person name="Grigoriev I.V."/>
            <person name="Jeffries T.W."/>
        </authorList>
    </citation>
    <scope>NUCLEOTIDE SEQUENCE [LARGE SCALE GENOMIC DNA]</scope>
    <source>
        <strain evidence="5">NRRL Y-2460</strain>
    </source>
</reference>
<comment type="similarity">
    <text evidence="1">Belongs to the OPI10 family.</text>
</comment>
<sequence>MFGAICSGQPVQLATEVDNLKYTIEFKELPSSISFITIFMLPNIQFDLNYTALIYFKAGPDPEFKLLGGLGIEKQSAIYRINQKPVNRNDGLSSSSNNNMVDDIDMDTDNTGATQEVIIGISIETNQAAEFILQQSKLNNNNNNAVNKTKLLTSYANNSVNANSNTILQNQQLANKIIENCYNYLSSFDDGTGKVPIAKFNEWWKKFMIKLKNNPKLLSSSDSDLL</sequence>
<name>A0A1E4U2Y4_PACTA</name>
<accession>A0A1E4U2Y4</accession>
<protein>
    <submittedName>
        <fullName evidence="4">Uncharacterized protein</fullName>
    </submittedName>
</protein>
<dbReference type="GO" id="GO:0061608">
    <property type="term" value="F:nuclear import signal receptor activity"/>
    <property type="evidence" value="ECO:0007669"/>
    <property type="project" value="TreeGrafter"/>
</dbReference>
<dbReference type="GO" id="GO:0006606">
    <property type="term" value="P:protein import into nucleus"/>
    <property type="evidence" value="ECO:0007669"/>
    <property type="project" value="TreeGrafter"/>
</dbReference>
<dbReference type="Proteomes" id="UP000094236">
    <property type="component" value="Unassembled WGS sequence"/>
</dbReference>
<dbReference type="PANTHER" id="PTHR12925:SF0">
    <property type="entry name" value="PROTEIN HIKESHI"/>
    <property type="match status" value="1"/>
</dbReference>
<dbReference type="GO" id="GO:0005634">
    <property type="term" value="C:nucleus"/>
    <property type="evidence" value="ECO:0007669"/>
    <property type="project" value="TreeGrafter"/>
</dbReference>
<dbReference type="GO" id="GO:0006020">
    <property type="term" value="P:inositol metabolic process"/>
    <property type="evidence" value="ECO:0007669"/>
    <property type="project" value="EnsemblFungi"/>
</dbReference>
<gene>
    <name evidence="4" type="ORF">PACTADRAFT_48130</name>
</gene>
<keyword evidence="5" id="KW-1185">Reference proteome</keyword>
<dbReference type="AlphaFoldDB" id="A0A1E4U2Y4"/>
<proteinExistence type="inferred from homology"/>
<dbReference type="InterPro" id="IPR048364">
    <property type="entry name" value="Hikeshi-like_C"/>
</dbReference>
<evidence type="ECO:0000313" key="5">
    <source>
        <dbReference type="Proteomes" id="UP000094236"/>
    </source>
</evidence>
<dbReference type="EMBL" id="KV454011">
    <property type="protein sequence ID" value="ODV98352.1"/>
    <property type="molecule type" value="Genomic_DNA"/>
</dbReference>
<evidence type="ECO:0000256" key="1">
    <source>
        <dbReference type="ARBA" id="ARBA00006623"/>
    </source>
</evidence>
<evidence type="ECO:0000259" key="3">
    <source>
        <dbReference type="Pfam" id="PF21057"/>
    </source>
</evidence>
<dbReference type="Pfam" id="PF05603">
    <property type="entry name" value="Hikeshi-like_N"/>
    <property type="match status" value="1"/>
</dbReference>
<feature type="domain" description="Hikeshi-like C-terminal" evidence="3">
    <location>
        <begin position="171"/>
        <end position="218"/>
    </location>
</feature>
<evidence type="ECO:0000313" key="4">
    <source>
        <dbReference type="EMBL" id="ODV98352.1"/>
    </source>
</evidence>
<evidence type="ECO:0000259" key="2">
    <source>
        <dbReference type="Pfam" id="PF05603"/>
    </source>
</evidence>
<dbReference type="PANTHER" id="PTHR12925">
    <property type="entry name" value="HIKESHI FAMILY MEMBER"/>
    <property type="match status" value="1"/>
</dbReference>
<dbReference type="Pfam" id="PF21057">
    <property type="entry name" value="Hikeshi-like_C"/>
    <property type="match status" value="1"/>
</dbReference>
<dbReference type="OrthoDB" id="10248398at2759"/>
<dbReference type="GO" id="GO:0005829">
    <property type="term" value="C:cytosol"/>
    <property type="evidence" value="ECO:0007669"/>
    <property type="project" value="TreeGrafter"/>
</dbReference>
<dbReference type="STRING" id="669874.A0A1E4U2Y4"/>
<dbReference type="InterPro" id="IPR031318">
    <property type="entry name" value="OPI10"/>
</dbReference>
<feature type="domain" description="Hikeshi-like N-terminal" evidence="2">
    <location>
        <begin position="5"/>
        <end position="137"/>
    </location>
</feature>
<organism evidence="4 5">
    <name type="scientific">Pachysolen tannophilus NRRL Y-2460</name>
    <dbReference type="NCBI Taxonomy" id="669874"/>
    <lineage>
        <taxon>Eukaryota</taxon>
        <taxon>Fungi</taxon>
        <taxon>Dikarya</taxon>
        <taxon>Ascomycota</taxon>
        <taxon>Saccharomycotina</taxon>
        <taxon>Pichiomycetes</taxon>
        <taxon>Pachysolenaceae</taxon>
        <taxon>Pachysolen</taxon>
    </lineage>
</organism>
<dbReference type="InterPro" id="IPR008493">
    <property type="entry name" value="Hikeshi-like_N"/>
</dbReference>